<gene>
    <name evidence="2" type="ORF">IFO71_06605</name>
</gene>
<feature type="signal peptide" evidence="1">
    <location>
        <begin position="1"/>
        <end position="27"/>
    </location>
</feature>
<dbReference type="Pfam" id="PF19574">
    <property type="entry name" value="LolA_3"/>
    <property type="match status" value="1"/>
</dbReference>
<keyword evidence="3" id="KW-1185">Reference proteome</keyword>
<accession>A0AAW3ZIQ0</accession>
<evidence type="ECO:0000256" key="1">
    <source>
        <dbReference type="SAM" id="SignalP"/>
    </source>
</evidence>
<dbReference type="EMBL" id="JACYTR010000009">
    <property type="protein sequence ID" value="MBD8525409.1"/>
    <property type="molecule type" value="Genomic_DNA"/>
</dbReference>
<protein>
    <recommendedName>
        <fullName evidence="4">Outer membrane lipoprotein carrier protein LolA</fullName>
    </recommendedName>
</protein>
<dbReference type="InterPro" id="IPR004564">
    <property type="entry name" value="OM_lipoprot_carrier_LolA-like"/>
</dbReference>
<evidence type="ECO:0000313" key="2">
    <source>
        <dbReference type="EMBL" id="MBD8525409.1"/>
    </source>
</evidence>
<evidence type="ECO:0000313" key="3">
    <source>
        <dbReference type="Proteomes" id="UP000613768"/>
    </source>
</evidence>
<sequence length="220" mass="23980">MISGKRKACRSRIALLLILLLSTSVTAQVAPELDALIAALAEPVPAETAFFERRESNLLAEPLLLKGALRRPAADVLIKQIDGPPSETMQIAADRVRVEREGQATRNFSLRRAPELAVLAASFDALLAGDQQRLAQHYQIHLTGPSEAWQIELLPRQARLAKRVRALRLQGSGSDWHCFDLELSNGEASRMWLGEVAAAAARAESEPARDALCQAHPAAQ</sequence>
<comment type="caution">
    <text evidence="2">The sequence shown here is derived from an EMBL/GenBank/DDBJ whole genome shotgun (WGS) entry which is preliminary data.</text>
</comment>
<keyword evidence="1" id="KW-0732">Signal</keyword>
<reference evidence="2 3" key="1">
    <citation type="submission" date="2020-09" db="EMBL/GenBank/DDBJ databases">
        <title>Pseudoxanthomonas sp. CAU 1598 isolated from sand of Yaerae Beach.</title>
        <authorList>
            <person name="Kim W."/>
        </authorList>
    </citation>
    <scope>NUCLEOTIDE SEQUENCE [LARGE SCALE GENOMIC DNA]</scope>
    <source>
        <strain evidence="2 3">CAU 1598</strain>
    </source>
</reference>
<dbReference type="Proteomes" id="UP000613768">
    <property type="component" value="Unassembled WGS sequence"/>
</dbReference>
<feature type="chain" id="PRO_5043913009" description="Outer membrane lipoprotein carrier protein LolA" evidence="1">
    <location>
        <begin position="28"/>
        <end position="220"/>
    </location>
</feature>
<dbReference type="RefSeq" id="WP_192028761.1">
    <property type="nucleotide sequence ID" value="NZ_JACYTR010000009.1"/>
</dbReference>
<proteinExistence type="predicted"/>
<organism evidence="2 3">
    <name type="scientific">Pseudomarimonas arenosa</name>
    <dbReference type="NCBI Taxonomy" id="2774145"/>
    <lineage>
        <taxon>Bacteria</taxon>
        <taxon>Pseudomonadati</taxon>
        <taxon>Pseudomonadota</taxon>
        <taxon>Gammaproteobacteria</taxon>
        <taxon>Lysobacterales</taxon>
        <taxon>Lysobacteraceae</taxon>
        <taxon>Pseudomarimonas</taxon>
    </lineage>
</organism>
<name>A0AAW3ZIQ0_9GAMM</name>
<evidence type="ECO:0008006" key="4">
    <source>
        <dbReference type="Google" id="ProtNLM"/>
    </source>
</evidence>
<dbReference type="AlphaFoldDB" id="A0AAW3ZIQ0"/>